<sequence>MRPRVKSLYVGDREKERLQHEFAEDADDEPTHEVDGEFNDKTKEKYIRLLDGLLAILPEEDHTTHKQRLNFVKWANVKCNDFQPDKMKNEVEIVLKRVRSHRNLREMATDARNALTGGGFSCVTMKKGKTNAYLLFRKDLFDRLKKTHPNLTVEEKWKLVKEEYHNLSSSDRLWYLAKARQLNVEKFGEEALKPKKLKSDSRLTYQHLKEFEVEGKYREPKTPFDLYMTKQMLKGDANTKAQIKAKWSGLSNKTKSKYILKAMRLAKGTGEIVVTKAERKILDEYEGRPVYPLTAFAEYVTQNKNKSITVVSAQWKLLPDAEKEERVARYHERLKEYKEQLREFVDSFSEERRELEEEEKKTKMNITNDKKKIQKLKKLQARFSPVEVSDDDEDDSDVPCSSKERLPAKWTKKFRALTPPPSTSTPFPTPLQKKKINVEQYEDTETETEEPQIKKKKKKQELPPPQIEVKKKRKIVSDDSERKSKISKRDESSQESSSYTEETPFVSPKKKKNKDAKSEKRRERSPTITSFTEESSHEDASTQNGERKKIKKQKKKNKNAGEPMQPPKPIPKSAYDYFCEYVYDGPENKREKIWSKTTKDEKKEYIEKINELNGIYLKDLERYLMTLNPKEMNEFYKKQERMSK</sequence>
<name>A0A1L8DXG6_9DIPT</name>
<dbReference type="InterPro" id="IPR009071">
    <property type="entry name" value="HMG_box_dom"/>
</dbReference>
<accession>A0A1L8DXG6</accession>
<dbReference type="SUPFAM" id="SSF47095">
    <property type="entry name" value="HMG-box"/>
    <property type="match status" value="3"/>
</dbReference>
<feature type="coiled-coil region" evidence="4">
    <location>
        <begin position="320"/>
        <end position="372"/>
    </location>
</feature>
<evidence type="ECO:0000313" key="7">
    <source>
        <dbReference type="EMBL" id="JAV11104.1"/>
    </source>
</evidence>
<feature type="compositionally biased region" description="Basic and acidic residues" evidence="5">
    <location>
        <begin position="475"/>
        <end position="492"/>
    </location>
</feature>
<feature type="compositionally biased region" description="Low complexity" evidence="5">
    <location>
        <begin position="494"/>
        <end position="503"/>
    </location>
</feature>
<dbReference type="GO" id="GO:0003677">
    <property type="term" value="F:DNA binding"/>
    <property type="evidence" value="ECO:0007669"/>
    <property type="project" value="UniProtKB-KW"/>
</dbReference>
<feature type="region of interest" description="Disordered" evidence="5">
    <location>
        <begin position="384"/>
        <end position="572"/>
    </location>
</feature>
<feature type="compositionally biased region" description="Basic and acidic residues" evidence="5">
    <location>
        <begin position="515"/>
        <end position="525"/>
    </location>
</feature>
<feature type="domain" description="HMG box" evidence="6">
    <location>
        <begin position="125"/>
        <end position="198"/>
    </location>
</feature>
<dbReference type="GO" id="GO:0005634">
    <property type="term" value="C:nucleus"/>
    <property type="evidence" value="ECO:0007669"/>
    <property type="project" value="UniProtKB-SubCell"/>
</dbReference>
<feature type="domain" description="HMG box" evidence="6">
    <location>
        <begin position="288"/>
        <end position="346"/>
    </location>
</feature>
<feature type="compositionally biased region" description="Pro residues" evidence="5">
    <location>
        <begin position="418"/>
        <end position="429"/>
    </location>
</feature>
<feature type="compositionally biased region" description="Acidic residues" evidence="5">
    <location>
        <begin position="388"/>
        <end position="397"/>
    </location>
</feature>
<dbReference type="EMBL" id="GFDF01002980">
    <property type="protein sequence ID" value="JAV11104.1"/>
    <property type="molecule type" value="Transcribed_RNA"/>
</dbReference>
<dbReference type="AlphaFoldDB" id="A0A1L8DXG6"/>
<feature type="compositionally biased region" description="Basic residues" evidence="5">
    <location>
        <begin position="548"/>
        <end position="558"/>
    </location>
</feature>
<feature type="compositionally biased region" description="Acidic residues" evidence="5">
    <location>
        <begin position="440"/>
        <end position="450"/>
    </location>
</feature>
<dbReference type="PANTHER" id="PTHR46318">
    <property type="entry name" value="UPSTREAM BINDING TRANSCRIPTION FACTOR"/>
    <property type="match status" value="1"/>
</dbReference>
<evidence type="ECO:0000256" key="2">
    <source>
        <dbReference type="ARBA" id="ARBA00023125"/>
    </source>
</evidence>
<dbReference type="InterPro" id="IPR036910">
    <property type="entry name" value="HMG_box_dom_sf"/>
</dbReference>
<dbReference type="PANTHER" id="PTHR46318:SF3">
    <property type="entry name" value="UPSTREAM BINDING TRANSCRIPTION FACTOR"/>
    <property type="match status" value="1"/>
</dbReference>
<evidence type="ECO:0000256" key="3">
    <source>
        <dbReference type="ARBA" id="ARBA00023242"/>
    </source>
</evidence>
<dbReference type="Gene3D" id="1.10.30.10">
    <property type="entry name" value="High mobility group box domain"/>
    <property type="match status" value="2"/>
</dbReference>
<keyword evidence="2" id="KW-0238">DNA-binding</keyword>
<protein>
    <submittedName>
        <fullName evidence="7">Putative histone h1</fullName>
    </submittedName>
</protein>
<keyword evidence="3" id="KW-0539">Nucleus</keyword>
<evidence type="ECO:0000259" key="6">
    <source>
        <dbReference type="SMART" id="SM00398"/>
    </source>
</evidence>
<proteinExistence type="predicted"/>
<reference evidence="7" key="1">
    <citation type="submission" date="2016-12" db="EMBL/GenBank/DDBJ databases">
        <title>An insight into the sialome and mialome of the sand fly, Nyssomyia neivai.</title>
        <authorList>
            <person name="Sebastian V."/>
            <person name="Goulart T.M."/>
            <person name="Oliveira W."/>
            <person name="Calvo E."/>
            <person name="Oliveira L.F."/>
            <person name="Pinto M.C."/>
            <person name="Rosselino A.M."/>
            <person name="Ribeiro J.M."/>
        </authorList>
    </citation>
    <scope>NUCLEOTIDE SEQUENCE</scope>
</reference>
<dbReference type="Pfam" id="PF09011">
    <property type="entry name" value="HMG_box_2"/>
    <property type="match status" value="1"/>
</dbReference>
<evidence type="ECO:0000256" key="1">
    <source>
        <dbReference type="ARBA" id="ARBA00004123"/>
    </source>
</evidence>
<keyword evidence="4" id="KW-0175">Coiled coil</keyword>
<evidence type="ECO:0000256" key="5">
    <source>
        <dbReference type="SAM" id="MobiDB-lite"/>
    </source>
</evidence>
<dbReference type="InterPro" id="IPR051762">
    <property type="entry name" value="UBF1"/>
</dbReference>
<evidence type="ECO:0000256" key="4">
    <source>
        <dbReference type="SAM" id="Coils"/>
    </source>
</evidence>
<organism evidence="7">
    <name type="scientific">Nyssomyia neivai</name>
    <dbReference type="NCBI Taxonomy" id="330878"/>
    <lineage>
        <taxon>Eukaryota</taxon>
        <taxon>Metazoa</taxon>
        <taxon>Ecdysozoa</taxon>
        <taxon>Arthropoda</taxon>
        <taxon>Hexapoda</taxon>
        <taxon>Insecta</taxon>
        <taxon>Pterygota</taxon>
        <taxon>Neoptera</taxon>
        <taxon>Endopterygota</taxon>
        <taxon>Diptera</taxon>
        <taxon>Nematocera</taxon>
        <taxon>Psychodoidea</taxon>
        <taxon>Psychodidae</taxon>
        <taxon>Nyssomyia</taxon>
    </lineage>
</organism>
<comment type="subcellular location">
    <subcellularLocation>
        <location evidence="1">Nucleus</location>
    </subcellularLocation>
</comment>
<dbReference type="SMART" id="SM00398">
    <property type="entry name" value="HMG"/>
    <property type="match status" value="2"/>
</dbReference>